<reference evidence="1 2" key="1">
    <citation type="journal article" date="2013" name="Mar. Genomics">
        <title>Expression of sulfatases in Rhodopirellula baltica and the diversity of sulfatases in the genus Rhodopirellula.</title>
        <authorList>
            <person name="Wegner C.E."/>
            <person name="Richter-Heitmann T."/>
            <person name="Klindworth A."/>
            <person name="Klockow C."/>
            <person name="Richter M."/>
            <person name="Achstetter T."/>
            <person name="Glockner F.O."/>
            <person name="Harder J."/>
        </authorList>
    </citation>
    <scope>NUCLEOTIDE SEQUENCE [LARGE SCALE GENOMIC DNA]</scope>
    <source>
        <strain evidence="1 2">SM1</strain>
    </source>
</reference>
<protein>
    <submittedName>
        <fullName evidence="1">Uncharacterized protein</fullName>
    </submittedName>
</protein>
<name>M5RS82_9BACT</name>
<dbReference type="AlphaFoldDB" id="M5RS82"/>
<accession>M5RS82</accession>
<evidence type="ECO:0000313" key="1">
    <source>
        <dbReference type="EMBL" id="EMI22076.1"/>
    </source>
</evidence>
<dbReference type="EMBL" id="ANOG01000151">
    <property type="protein sequence ID" value="EMI22076.1"/>
    <property type="molecule type" value="Genomic_DNA"/>
</dbReference>
<proteinExistence type="predicted"/>
<sequence>MSGMIVDDGCESCVHRMKIASLFLRVNEFARRSPPPFNERSGSSHY</sequence>
<dbReference type="Proteomes" id="UP000011991">
    <property type="component" value="Unassembled WGS sequence"/>
</dbReference>
<gene>
    <name evidence="1" type="ORF">RMSM_00993</name>
</gene>
<evidence type="ECO:0000313" key="2">
    <source>
        <dbReference type="Proteomes" id="UP000011991"/>
    </source>
</evidence>
<organism evidence="1 2">
    <name type="scientific">Rhodopirellula maiorica SM1</name>
    <dbReference type="NCBI Taxonomy" id="1265738"/>
    <lineage>
        <taxon>Bacteria</taxon>
        <taxon>Pseudomonadati</taxon>
        <taxon>Planctomycetota</taxon>
        <taxon>Planctomycetia</taxon>
        <taxon>Pirellulales</taxon>
        <taxon>Pirellulaceae</taxon>
        <taxon>Novipirellula</taxon>
    </lineage>
</organism>
<comment type="caution">
    <text evidence="1">The sequence shown here is derived from an EMBL/GenBank/DDBJ whole genome shotgun (WGS) entry which is preliminary data.</text>
</comment>
<keyword evidence="2" id="KW-1185">Reference proteome</keyword>